<proteinExistence type="predicted"/>
<protein>
    <recommendedName>
        <fullName evidence="4">DUF11 domain-containing protein</fullName>
    </recommendedName>
</protein>
<accession>A0A369QBT6</accession>
<dbReference type="RefSeq" id="WP_181815684.1">
    <property type="nucleotide sequence ID" value="NZ_QBKA01000002.1"/>
</dbReference>
<keyword evidence="3" id="KW-1185">Reference proteome</keyword>
<dbReference type="Proteomes" id="UP000253727">
    <property type="component" value="Unassembled WGS sequence"/>
</dbReference>
<reference evidence="2 3" key="1">
    <citation type="submission" date="2018-04" db="EMBL/GenBank/DDBJ databases">
        <title>Altererythrobacter sp. HME9302 genome sequencing and assembly.</title>
        <authorList>
            <person name="Kang H."/>
            <person name="Kim H."/>
            <person name="Joh K."/>
        </authorList>
    </citation>
    <scope>NUCLEOTIDE SEQUENCE [LARGE SCALE GENOMIC DNA]</scope>
    <source>
        <strain evidence="2 3">HME9302</strain>
    </source>
</reference>
<evidence type="ECO:0000256" key="1">
    <source>
        <dbReference type="SAM" id="SignalP"/>
    </source>
</evidence>
<sequence>MHNKFISVFAAAAFAIGAFSAPATAQDKPVTLAGDVMKEQITLDDNGGDRIEMVAPDVVIPGDRLLFATSYTNTSGEAIEDFVVTNPLPAAVRLSEGSDADLVVSVDGGETWGKLNDLRVESEGGVSRDAAEIDVTHVRWTLASIAPGESGRLEYYAIVR</sequence>
<organism evidence="2 3">
    <name type="scientific">Alteripontixanthobacter maritimus</name>
    <dbReference type="NCBI Taxonomy" id="2161824"/>
    <lineage>
        <taxon>Bacteria</taxon>
        <taxon>Pseudomonadati</taxon>
        <taxon>Pseudomonadota</taxon>
        <taxon>Alphaproteobacteria</taxon>
        <taxon>Sphingomonadales</taxon>
        <taxon>Erythrobacteraceae</taxon>
        <taxon>Alteripontixanthobacter</taxon>
    </lineage>
</organism>
<evidence type="ECO:0000313" key="3">
    <source>
        <dbReference type="Proteomes" id="UP000253727"/>
    </source>
</evidence>
<gene>
    <name evidence="2" type="ORF">HME9302_00900</name>
</gene>
<dbReference type="EMBL" id="QBKA01000002">
    <property type="protein sequence ID" value="RDC59708.1"/>
    <property type="molecule type" value="Genomic_DNA"/>
</dbReference>
<dbReference type="AlphaFoldDB" id="A0A369QBT6"/>
<evidence type="ECO:0000313" key="2">
    <source>
        <dbReference type="EMBL" id="RDC59708.1"/>
    </source>
</evidence>
<comment type="caution">
    <text evidence="2">The sequence shown here is derived from an EMBL/GenBank/DDBJ whole genome shotgun (WGS) entry which is preliminary data.</text>
</comment>
<keyword evidence="1" id="KW-0732">Signal</keyword>
<evidence type="ECO:0008006" key="4">
    <source>
        <dbReference type="Google" id="ProtNLM"/>
    </source>
</evidence>
<name>A0A369QBT6_9SPHN</name>
<feature type="signal peptide" evidence="1">
    <location>
        <begin position="1"/>
        <end position="25"/>
    </location>
</feature>
<feature type="chain" id="PRO_5017034907" description="DUF11 domain-containing protein" evidence="1">
    <location>
        <begin position="26"/>
        <end position="160"/>
    </location>
</feature>